<dbReference type="Pfam" id="PF12796">
    <property type="entry name" value="Ank_2"/>
    <property type="match status" value="2"/>
</dbReference>
<dbReference type="PANTHER" id="PTHR24198:SF165">
    <property type="entry name" value="ANKYRIN REPEAT-CONTAINING PROTEIN-RELATED"/>
    <property type="match status" value="1"/>
</dbReference>
<proteinExistence type="predicted"/>
<evidence type="ECO:0000313" key="3">
    <source>
        <dbReference type="EMBL" id="KOO28613.1"/>
    </source>
</evidence>
<feature type="non-terminal residue" evidence="3">
    <location>
        <position position="1"/>
    </location>
</feature>
<dbReference type="SMART" id="SM00248">
    <property type="entry name" value="ANK"/>
    <property type="match status" value="4"/>
</dbReference>
<keyword evidence="1" id="KW-0677">Repeat</keyword>
<accession>A0A0M0JQS9</accession>
<dbReference type="PANTHER" id="PTHR24198">
    <property type="entry name" value="ANKYRIN REPEAT AND PROTEIN KINASE DOMAIN-CONTAINING PROTEIN"/>
    <property type="match status" value="1"/>
</dbReference>
<gene>
    <name evidence="3" type="ORF">Ctob_010884</name>
</gene>
<dbReference type="AlphaFoldDB" id="A0A0M0JQS9"/>
<dbReference type="InterPro" id="IPR002110">
    <property type="entry name" value="Ankyrin_rpt"/>
</dbReference>
<keyword evidence="2" id="KW-0040">ANK repeat</keyword>
<dbReference type="Proteomes" id="UP000037460">
    <property type="component" value="Unassembled WGS sequence"/>
</dbReference>
<dbReference type="SUPFAM" id="SSF48403">
    <property type="entry name" value="Ankyrin repeat"/>
    <property type="match status" value="1"/>
</dbReference>
<evidence type="ECO:0000256" key="2">
    <source>
        <dbReference type="ARBA" id="ARBA00023043"/>
    </source>
</evidence>
<evidence type="ECO:0000256" key="1">
    <source>
        <dbReference type="ARBA" id="ARBA00022737"/>
    </source>
</evidence>
<organism evidence="3 4">
    <name type="scientific">Chrysochromulina tobinii</name>
    <dbReference type="NCBI Taxonomy" id="1460289"/>
    <lineage>
        <taxon>Eukaryota</taxon>
        <taxon>Haptista</taxon>
        <taxon>Haptophyta</taxon>
        <taxon>Prymnesiophyceae</taxon>
        <taxon>Prymnesiales</taxon>
        <taxon>Chrysochromulinaceae</taxon>
        <taxon>Chrysochromulina</taxon>
    </lineage>
</organism>
<dbReference type="OrthoDB" id="20872at2759"/>
<sequence length="271" mass="29314">HLSKGGQRAVQLAILERDGRDPLLPLQPIGGLGACAVGDLGRARALAASGWLAKHATDKHGSTALMWAAGGGHLPVARWLLEEVGVAVDAVNKDRRTALQWACKTGRCEVAAYLLDTAHADPTLRMKDDSTAFDWAVLSGDRPTMELLAAHPRVDIHSLNKFGCAAVQWAAAAGNVDTLRWLQAQGLSLAHVNAANHGAIVKAAWKGHLEVLRWLLYDEEGPQLTAQLELLDLEGRTVAELVRQNGQHEVADWLHARIQEHAAFSSVHKRI</sequence>
<keyword evidence="4" id="KW-1185">Reference proteome</keyword>
<dbReference type="Gene3D" id="1.25.40.20">
    <property type="entry name" value="Ankyrin repeat-containing domain"/>
    <property type="match status" value="2"/>
</dbReference>
<evidence type="ECO:0000313" key="4">
    <source>
        <dbReference type="Proteomes" id="UP000037460"/>
    </source>
</evidence>
<protein>
    <submittedName>
        <fullName evidence="3">Uncharacterized protein</fullName>
    </submittedName>
</protein>
<dbReference type="InterPro" id="IPR036770">
    <property type="entry name" value="Ankyrin_rpt-contain_sf"/>
</dbReference>
<comment type="caution">
    <text evidence="3">The sequence shown here is derived from an EMBL/GenBank/DDBJ whole genome shotgun (WGS) entry which is preliminary data.</text>
</comment>
<name>A0A0M0JQS9_9EUKA</name>
<dbReference type="EMBL" id="JWZX01002540">
    <property type="protein sequence ID" value="KOO28613.1"/>
    <property type="molecule type" value="Genomic_DNA"/>
</dbReference>
<reference evidence="4" key="1">
    <citation type="journal article" date="2015" name="PLoS Genet.">
        <title>Genome Sequence and Transcriptome Analyses of Chrysochromulina tobin: Metabolic Tools for Enhanced Algal Fitness in the Prominent Order Prymnesiales (Haptophyceae).</title>
        <authorList>
            <person name="Hovde B.T."/>
            <person name="Deodato C.R."/>
            <person name="Hunsperger H.M."/>
            <person name="Ryken S.A."/>
            <person name="Yost W."/>
            <person name="Jha R.K."/>
            <person name="Patterson J."/>
            <person name="Monnat R.J. Jr."/>
            <person name="Barlow S.B."/>
            <person name="Starkenburg S.R."/>
            <person name="Cattolico R.A."/>
        </authorList>
    </citation>
    <scope>NUCLEOTIDE SEQUENCE</scope>
    <source>
        <strain evidence="4">CCMP291</strain>
    </source>
</reference>